<name>A0A4P9W406_9FUNG</name>
<dbReference type="AlphaFoldDB" id="A0A4P9W406"/>
<evidence type="ECO:0000313" key="2">
    <source>
        <dbReference type="EMBL" id="RKO86592.1"/>
    </source>
</evidence>
<protein>
    <submittedName>
        <fullName evidence="2">Uncharacterized protein</fullName>
    </submittedName>
</protein>
<evidence type="ECO:0000256" key="1">
    <source>
        <dbReference type="SAM" id="MobiDB-lite"/>
    </source>
</evidence>
<gene>
    <name evidence="2" type="ORF">BDK51DRAFT_36608</name>
</gene>
<sequence>MRVESLRLDRAPCSFRRPAVPVAVDEDGVADFGSRGEIVSPQRRSFQQYQKPVCGSARPRLLQLHSDSRPPFKSLKDGLRSPRLATAGPPMTPANSQVLVPTKKFKPSTNRSSLGAQTISSSPSRHKHQQISDPVERVRSSLNCRLAVLPLTVAVLVMQLPSSTSGARHGPRLLPQLRPRSGDYVVAEDADVPALRRQLPPRAAAQSAAHHRSPPLRALIPTTSTRGIDHLVPRPTGATACSLSSAIPATVDHPPTGDDDWRHSRSTRPSTAPTQTVFDTSLSVVVPPDQAEELLALDAWLPAGSSRFD</sequence>
<dbReference type="EMBL" id="KZ998070">
    <property type="protein sequence ID" value="RKO86592.1"/>
    <property type="molecule type" value="Genomic_DNA"/>
</dbReference>
<feature type="compositionally biased region" description="Polar residues" evidence="1">
    <location>
        <begin position="107"/>
        <end position="123"/>
    </location>
</feature>
<feature type="region of interest" description="Disordered" evidence="1">
    <location>
        <begin position="65"/>
        <end position="132"/>
    </location>
</feature>
<proteinExistence type="predicted"/>
<reference evidence="3" key="1">
    <citation type="journal article" date="2018" name="Nat. Microbiol.">
        <title>Leveraging single-cell genomics to expand the fungal tree of life.</title>
        <authorList>
            <person name="Ahrendt S.R."/>
            <person name="Quandt C.A."/>
            <person name="Ciobanu D."/>
            <person name="Clum A."/>
            <person name="Salamov A."/>
            <person name="Andreopoulos B."/>
            <person name="Cheng J.F."/>
            <person name="Woyke T."/>
            <person name="Pelin A."/>
            <person name="Henrissat B."/>
            <person name="Reynolds N.K."/>
            <person name="Benny G.L."/>
            <person name="Smith M.E."/>
            <person name="James T.Y."/>
            <person name="Grigoriev I.V."/>
        </authorList>
    </citation>
    <scope>NUCLEOTIDE SEQUENCE [LARGE SCALE GENOMIC DNA]</scope>
</reference>
<keyword evidence="3" id="KW-1185">Reference proteome</keyword>
<dbReference type="Proteomes" id="UP000269721">
    <property type="component" value="Unassembled WGS sequence"/>
</dbReference>
<evidence type="ECO:0000313" key="3">
    <source>
        <dbReference type="Proteomes" id="UP000269721"/>
    </source>
</evidence>
<feature type="region of interest" description="Disordered" evidence="1">
    <location>
        <begin position="247"/>
        <end position="274"/>
    </location>
</feature>
<organism evidence="2 3">
    <name type="scientific">Blyttiomyces helicus</name>
    <dbReference type="NCBI Taxonomy" id="388810"/>
    <lineage>
        <taxon>Eukaryota</taxon>
        <taxon>Fungi</taxon>
        <taxon>Fungi incertae sedis</taxon>
        <taxon>Chytridiomycota</taxon>
        <taxon>Chytridiomycota incertae sedis</taxon>
        <taxon>Chytridiomycetes</taxon>
        <taxon>Chytridiomycetes incertae sedis</taxon>
        <taxon>Blyttiomyces</taxon>
    </lineage>
</organism>
<feature type="compositionally biased region" description="Basic and acidic residues" evidence="1">
    <location>
        <begin position="66"/>
        <end position="80"/>
    </location>
</feature>
<accession>A0A4P9W406</accession>